<dbReference type="GO" id="GO:0009432">
    <property type="term" value="P:SOS response"/>
    <property type="evidence" value="ECO:0007669"/>
    <property type="project" value="UniProtKB-KW"/>
</dbReference>
<evidence type="ECO:0000256" key="1">
    <source>
        <dbReference type="ARBA" id="ARBA00007484"/>
    </source>
</evidence>
<dbReference type="InterPro" id="IPR006197">
    <property type="entry name" value="Peptidase_S24_LexA"/>
</dbReference>
<gene>
    <name evidence="9" type="ORF">SAMN02745165_02843</name>
</gene>
<evidence type="ECO:0000313" key="9">
    <source>
        <dbReference type="EMBL" id="SHJ63975.1"/>
    </source>
</evidence>
<dbReference type="InterPro" id="IPR039418">
    <property type="entry name" value="LexA-like"/>
</dbReference>
<evidence type="ECO:0000259" key="8">
    <source>
        <dbReference type="Pfam" id="PF00717"/>
    </source>
</evidence>
<dbReference type="PANTHER" id="PTHR33516:SF2">
    <property type="entry name" value="LEXA REPRESSOR-RELATED"/>
    <property type="match status" value="1"/>
</dbReference>
<accession>A0A1M6KYD0</accession>
<dbReference type="STRING" id="1122189.SAMN02745165_02843"/>
<comment type="similarity">
    <text evidence="1 7">Belongs to the peptidase S24 family.</text>
</comment>
<dbReference type="NCBIfam" id="NF007621">
    <property type="entry name" value="PRK10276.1"/>
    <property type="match status" value="1"/>
</dbReference>
<dbReference type="CDD" id="cd06529">
    <property type="entry name" value="S24_LexA-like"/>
    <property type="match status" value="1"/>
</dbReference>
<sequence>MHAVLLGKSDTFMSLSIPFYLDAVPAGFPSPATDYCEKTLDLNELCIKRPAATYFVRAQGESMLEAGIFSGDILVVDRSLTARHGDIIIAELSGELTVKRLELKPALRLVPMNKKHLPITIPEGVDLEIFGVVTTVIHSVRKP</sequence>
<evidence type="ECO:0000256" key="7">
    <source>
        <dbReference type="RuleBase" id="RU003991"/>
    </source>
</evidence>
<proteinExistence type="inferred from homology"/>
<dbReference type="Pfam" id="PF00717">
    <property type="entry name" value="Peptidase_S24"/>
    <property type="match status" value="1"/>
</dbReference>
<dbReference type="OrthoDB" id="9802364at2"/>
<keyword evidence="10" id="KW-1185">Reference proteome</keyword>
<dbReference type="EMBL" id="FQZT01000011">
    <property type="protein sequence ID" value="SHJ63975.1"/>
    <property type="molecule type" value="Genomic_DNA"/>
</dbReference>
<feature type="domain" description="Peptidase S24/S26A/S26B/S26C" evidence="8">
    <location>
        <begin position="18"/>
        <end position="133"/>
    </location>
</feature>
<evidence type="ECO:0000313" key="10">
    <source>
        <dbReference type="Proteomes" id="UP000184171"/>
    </source>
</evidence>
<dbReference type="GO" id="GO:0006355">
    <property type="term" value="P:regulation of DNA-templated transcription"/>
    <property type="evidence" value="ECO:0007669"/>
    <property type="project" value="InterPro"/>
</dbReference>
<dbReference type="InterPro" id="IPR050077">
    <property type="entry name" value="LexA_repressor"/>
</dbReference>
<dbReference type="GO" id="GO:0016787">
    <property type="term" value="F:hydrolase activity"/>
    <property type="evidence" value="ECO:0007669"/>
    <property type="project" value="UniProtKB-KW"/>
</dbReference>
<dbReference type="RefSeq" id="WP_072909399.1">
    <property type="nucleotide sequence ID" value="NZ_FQZT01000011.1"/>
</dbReference>
<dbReference type="InterPro" id="IPR036286">
    <property type="entry name" value="LexA/Signal_pep-like_sf"/>
</dbReference>
<dbReference type="GO" id="GO:0003677">
    <property type="term" value="F:DNA binding"/>
    <property type="evidence" value="ECO:0007669"/>
    <property type="project" value="InterPro"/>
</dbReference>
<reference evidence="9 10" key="1">
    <citation type="submission" date="2016-11" db="EMBL/GenBank/DDBJ databases">
        <authorList>
            <person name="Jaros S."/>
            <person name="Januszkiewicz K."/>
            <person name="Wedrychowicz H."/>
        </authorList>
    </citation>
    <scope>NUCLEOTIDE SEQUENCE [LARGE SCALE GENOMIC DNA]</scope>
    <source>
        <strain evidence="9 10">DSM 5091</strain>
    </source>
</reference>
<dbReference type="GO" id="GO:0006281">
    <property type="term" value="P:DNA repair"/>
    <property type="evidence" value="ECO:0007669"/>
    <property type="project" value="UniProtKB-KW"/>
</dbReference>
<dbReference type="SUPFAM" id="SSF51306">
    <property type="entry name" value="LexA/Signal peptidase"/>
    <property type="match status" value="1"/>
</dbReference>
<evidence type="ECO:0000256" key="5">
    <source>
        <dbReference type="ARBA" id="ARBA00023204"/>
    </source>
</evidence>
<evidence type="ECO:0000256" key="3">
    <source>
        <dbReference type="ARBA" id="ARBA00022801"/>
    </source>
</evidence>
<dbReference type="PANTHER" id="PTHR33516">
    <property type="entry name" value="LEXA REPRESSOR"/>
    <property type="match status" value="1"/>
</dbReference>
<keyword evidence="5" id="KW-0234">DNA repair</keyword>
<keyword evidence="4 7" id="KW-0068">Autocatalytic cleavage</keyword>
<keyword evidence="6" id="KW-0742">SOS response</keyword>
<dbReference type="InterPro" id="IPR015927">
    <property type="entry name" value="Peptidase_S24_S26A/B/C"/>
</dbReference>
<evidence type="ECO:0000256" key="6">
    <source>
        <dbReference type="ARBA" id="ARBA00023236"/>
    </source>
</evidence>
<keyword evidence="2" id="KW-0227">DNA damage</keyword>
<protein>
    <submittedName>
        <fullName evidence="9">SOS response UmuD protein. Serine peptidase. MEROPS family S24</fullName>
    </submittedName>
</protein>
<dbReference type="Gene3D" id="2.10.109.10">
    <property type="entry name" value="Umud Fragment, subunit A"/>
    <property type="match status" value="1"/>
</dbReference>
<keyword evidence="3 7" id="KW-0378">Hydrolase</keyword>
<dbReference type="Proteomes" id="UP000184171">
    <property type="component" value="Unassembled WGS sequence"/>
</dbReference>
<name>A0A1M6KYD0_MALRU</name>
<evidence type="ECO:0000256" key="2">
    <source>
        <dbReference type="ARBA" id="ARBA00022763"/>
    </source>
</evidence>
<organism evidence="9 10">
    <name type="scientific">Malonomonas rubra DSM 5091</name>
    <dbReference type="NCBI Taxonomy" id="1122189"/>
    <lineage>
        <taxon>Bacteria</taxon>
        <taxon>Pseudomonadati</taxon>
        <taxon>Thermodesulfobacteriota</taxon>
        <taxon>Desulfuromonadia</taxon>
        <taxon>Desulfuromonadales</taxon>
        <taxon>Geopsychrobacteraceae</taxon>
        <taxon>Malonomonas</taxon>
    </lineage>
</organism>
<dbReference type="AlphaFoldDB" id="A0A1M6KYD0"/>
<dbReference type="PRINTS" id="PR00726">
    <property type="entry name" value="LEXASERPTASE"/>
</dbReference>
<evidence type="ECO:0000256" key="4">
    <source>
        <dbReference type="ARBA" id="ARBA00022813"/>
    </source>
</evidence>